<evidence type="ECO:0000313" key="7">
    <source>
        <dbReference type="EMBL" id="CAA7267529.1"/>
    </source>
</evidence>
<dbReference type="GO" id="GO:0043626">
    <property type="term" value="C:PCNA complex"/>
    <property type="evidence" value="ECO:0007669"/>
    <property type="project" value="TreeGrafter"/>
</dbReference>
<organism evidence="7 8">
    <name type="scientific">Cyclocybe aegerita</name>
    <name type="common">Black poplar mushroom</name>
    <name type="synonym">Agrocybe aegerita</name>
    <dbReference type="NCBI Taxonomy" id="1973307"/>
    <lineage>
        <taxon>Eukaryota</taxon>
        <taxon>Fungi</taxon>
        <taxon>Dikarya</taxon>
        <taxon>Basidiomycota</taxon>
        <taxon>Agaricomycotina</taxon>
        <taxon>Agaricomycetes</taxon>
        <taxon>Agaricomycetidae</taxon>
        <taxon>Agaricales</taxon>
        <taxon>Agaricineae</taxon>
        <taxon>Bolbitiaceae</taxon>
        <taxon>Cyclocybe</taxon>
    </lineage>
</organism>
<comment type="caution">
    <text evidence="7">The sequence shown here is derived from an EMBL/GenBank/DDBJ whole genome shotgun (WGS) entry which is preliminary data.</text>
</comment>
<dbReference type="PRINTS" id="PR00339">
    <property type="entry name" value="PCNACYCLIN"/>
</dbReference>
<evidence type="ECO:0000256" key="1">
    <source>
        <dbReference type="ARBA" id="ARBA00010462"/>
    </source>
</evidence>
<comment type="subcellular location">
    <subcellularLocation>
        <location evidence="3">Nucleus</location>
    </subcellularLocation>
</comment>
<evidence type="ECO:0000256" key="2">
    <source>
        <dbReference type="ARBA" id="ARBA00023125"/>
    </source>
</evidence>
<evidence type="ECO:0000313" key="8">
    <source>
        <dbReference type="Proteomes" id="UP000467700"/>
    </source>
</evidence>
<dbReference type="InterPro" id="IPR022648">
    <property type="entry name" value="Pr_cel_nuc_antig_N"/>
</dbReference>
<keyword evidence="4" id="KW-0235">DNA replication</keyword>
<comment type="function">
    <text evidence="3">This protein is an auxiliary protein of DNA polymerase delta and is involved in the control of eukaryotic DNA replication by increasing the polymerase's processivity during elongation of the leading strand.</text>
</comment>
<evidence type="ECO:0000256" key="3">
    <source>
        <dbReference type="RuleBase" id="RU000641"/>
    </source>
</evidence>
<evidence type="ECO:0000259" key="6">
    <source>
        <dbReference type="Pfam" id="PF02747"/>
    </source>
</evidence>
<reference evidence="7 8" key="1">
    <citation type="submission" date="2020-01" db="EMBL/GenBank/DDBJ databases">
        <authorList>
            <person name="Gupta K D."/>
        </authorList>
    </citation>
    <scope>NUCLEOTIDE SEQUENCE [LARGE SCALE GENOMIC DNA]</scope>
</reference>
<accession>A0A8S0VSP5</accession>
<gene>
    <name evidence="7" type="ORF">AAE3_LOCUS9690</name>
</gene>
<dbReference type="InterPro" id="IPR000730">
    <property type="entry name" value="Pr_cel_nuc_antig"/>
</dbReference>
<dbReference type="SUPFAM" id="SSF55979">
    <property type="entry name" value="DNA clamp"/>
    <property type="match status" value="2"/>
</dbReference>
<dbReference type="OrthoDB" id="534348at2759"/>
<dbReference type="AlphaFoldDB" id="A0A8S0VSP5"/>
<feature type="domain" description="Proliferating cell nuclear antigen PCNA C-terminal" evidence="6">
    <location>
        <begin position="116"/>
        <end position="254"/>
    </location>
</feature>
<evidence type="ECO:0000256" key="4">
    <source>
        <dbReference type="RuleBase" id="RU003671"/>
    </source>
</evidence>
<sequence>MVPFVDLGVRHQKLACSKEGIMLQGMDEFHISLVEFFLSKRSFESYALCHDLCMSLPIDSLATVLKKANDDDVCTLKAGHKAKVLTVAIETRDQPWLVSKHDVPFIDLGSEYLVISRIPYDAKITVWSTRFARLAHELHQLSGSLDIQIIHEGARFTALDEGSGKKGCFIFRRAKVVDEYRDSEDDEPAGAIIHEFHRYFHKATSLRVSTKYLVHASKRAPLSSKVSVLMKEDQPLLVQYDFYEGVLKFYIAPRIADEEEN</sequence>
<keyword evidence="2 4" id="KW-0238">DNA-binding</keyword>
<dbReference type="Proteomes" id="UP000467700">
    <property type="component" value="Unassembled WGS sequence"/>
</dbReference>
<feature type="domain" description="Proliferating cell nuclear antigen PCNA N-terminal" evidence="5">
    <location>
        <begin position="9"/>
        <end position="97"/>
    </location>
</feature>
<dbReference type="GO" id="GO:0006275">
    <property type="term" value="P:regulation of DNA replication"/>
    <property type="evidence" value="ECO:0007669"/>
    <property type="project" value="InterPro"/>
</dbReference>
<proteinExistence type="inferred from homology"/>
<keyword evidence="3" id="KW-0539">Nucleus</keyword>
<evidence type="ECO:0000259" key="5">
    <source>
        <dbReference type="Pfam" id="PF00705"/>
    </source>
</evidence>
<dbReference type="EMBL" id="CACVBS010000060">
    <property type="protein sequence ID" value="CAA7267529.1"/>
    <property type="molecule type" value="Genomic_DNA"/>
</dbReference>
<dbReference type="GO" id="GO:0006272">
    <property type="term" value="P:leading strand elongation"/>
    <property type="evidence" value="ECO:0007669"/>
    <property type="project" value="TreeGrafter"/>
</dbReference>
<dbReference type="Gene3D" id="3.70.10.10">
    <property type="match status" value="1"/>
</dbReference>
<dbReference type="GO" id="GO:0006298">
    <property type="term" value="P:mismatch repair"/>
    <property type="evidence" value="ECO:0007669"/>
    <property type="project" value="TreeGrafter"/>
</dbReference>
<dbReference type="Pfam" id="PF00705">
    <property type="entry name" value="PCNA_N"/>
    <property type="match status" value="1"/>
</dbReference>
<dbReference type="GO" id="GO:0003677">
    <property type="term" value="F:DNA binding"/>
    <property type="evidence" value="ECO:0007669"/>
    <property type="project" value="UniProtKB-KW"/>
</dbReference>
<dbReference type="Pfam" id="PF02747">
    <property type="entry name" value="PCNA_C"/>
    <property type="match status" value="1"/>
</dbReference>
<protein>
    <recommendedName>
        <fullName evidence="3">DNA sliding clamp PCNA</fullName>
    </recommendedName>
</protein>
<comment type="similarity">
    <text evidence="1 4">Belongs to the PCNA family.</text>
</comment>
<dbReference type="NCBIfam" id="TIGR00590">
    <property type="entry name" value="pcna"/>
    <property type="match status" value="1"/>
</dbReference>
<dbReference type="GO" id="GO:0019985">
    <property type="term" value="P:translesion synthesis"/>
    <property type="evidence" value="ECO:0007669"/>
    <property type="project" value="TreeGrafter"/>
</dbReference>
<dbReference type="PANTHER" id="PTHR11352:SF0">
    <property type="entry name" value="PROLIFERATING CELL NUCLEAR ANTIGEN"/>
    <property type="match status" value="1"/>
</dbReference>
<dbReference type="InterPro" id="IPR046938">
    <property type="entry name" value="DNA_clamp_sf"/>
</dbReference>
<dbReference type="GO" id="GO:0030337">
    <property type="term" value="F:DNA polymerase processivity factor activity"/>
    <property type="evidence" value="ECO:0007669"/>
    <property type="project" value="InterPro"/>
</dbReference>
<dbReference type="InterPro" id="IPR022649">
    <property type="entry name" value="Pr_cel_nuc_antig_C"/>
</dbReference>
<dbReference type="CDD" id="cd00577">
    <property type="entry name" value="PCNA"/>
    <property type="match status" value="1"/>
</dbReference>
<name>A0A8S0VSP5_CYCAE</name>
<dbReference type="PANTHER" id="PTHR11352">
    <property type="entry name" value="PROLIFERATING CELL NUCLEAR ANTIGEN"/>
    <property type="match status" value="1"/>
</dbReference>
<keyword evidence="8" id="KW-1185">Reference proteome</keyword>